<evidence type="ECO:0000259" key="5">
    <source>
        <dbReference type="PROSITE" id="PS50931"/>
    </source>
</evidence>
<dbReference type="Proteomes" id="UP000285349">
    <property type="component" value="Unassembled WGS sequence"/>
</dbReference>
<dbReference type="PROSITE" id="PS50931">
    <property type="entry name" value="HTH_LYSR"/>
    <property type="match status" value="1"/>
</dbReference>
<keyword evidence="2" id="KW-0805">Transcription regulation</keyword>
<dbReference type="GO" id="GO:0006351">
    <property type="term" value="P:DNA-templated transcription"/>
    <property type="evidence" value="ECO:0007669"/>
    <property type="project" value="TreeGrafter"/>
</dbReference>
<dbReference type="InterPro" id="IPR000847">
    <property type="entry name" value="LysR_HTH_N"/>
</dbReference>
<dbReference type="SUPFAM" id="SSF46785">
    <property type="entry name" value="Winged helix' DNA-binding domain"/>
    <property type="match status" value="1"/>
</dbReference>
<dbReference type="EMBL" id="MOBQ01000024">
    <property type="protein sequence ID" value="RON43668.1"/>
    <property type="molecule type" value="Genomic_DNA"/>
</dbReference>
<keyword evidence="3" id="KW-0238">DNA-binding</keyword>
<dbReference type="InterPro" id="IPR058163">
    <property type="entry name" value="LysR-type_TF_proteobact-type"/>
</dbReference>
<evidence type="ECO:0000256" key="1">
    <source>
        <dbReference type="ARBA" id="ARBA00009437"/>
    </source>
</evidence>
<name>A0A423K079_9PSED</name>
<accession>A0A423K079</accession>
<dbReference type="GO" id="GO:0043565">
    <property type="term" value="F:sequence-specific DNA binding"/>
    <property type="evidence" value="ECO:0007669"/>
    <property type="project" value="TreeGrafter"/>
</dbReference>
<sequence>MNKLVEMSTFVAVVDAGSLAAAARGLGTSKSVVSARLAALESRLKVPLFSRDRQLHVNDAGLRFYEHCVSILDDVASAEDGMQSAYAGFSGNLRIATPMVLGLRYLSPILTEFALVHPDLRLDIRASDDFVNPLDESFDLIIRAGRIPDGAVVAKPLVPNHHVICASPAYLAKRGTPLHPIELNQHDGLFYSLGQNDRFWNLPVGDELQRFSIRSRLRSDSGFQLLDAAKAGLGIAIMPTFLVADAIVAGELVVVLEDYAPKGSVISVIFKPSKRGSQKINALVELLKARLGNPAVWDLAIHRISLSETERLADTAPVATR</sequence>
<feature type="domain" description="HTH lysR-type" evidence="5">
    <location>
        <begin position="1"/>
        <end position="58"/>
    </location>
</feature>
<dbReference type="InterPro" id="IPR005119">
    <property type="entry name" value="LysR_subst-bd"/>
</dbReference>
<reference evidence="6 7" key="1">
    <citation type="submission" date="2016-10" db="EMBL/GenBank/DDBJ databases">
        <title>Comparative genome analysis of multiple Pseudomonas spp. focuses on biocontrol and plant growth promoting traits.</title>
        <authorList>
            <person name="Tao X.-Y."/>
            <person name="Taylor C.G."/>
        </authorList>
    </citation>
    <scope>NUCLEOTIDE SEQUENCE [LARGE SCALE GENOMIC DNA]</scope>
    <source>
        <strain evidence="6 7">37A10</strain>
    </source>
</reference>
<dbReference type="OrthoDB" id="9786526at2"/>
<dbReference type="InterPro" id="IPR036390">
    <property type="entry name" value="WH_DNA-bd_sf"/>
</dbReference>
<gene>
    <name evidence="6" type="ORF">BK666_21225</name>
</gene>
<evidence type="ECO:0000256" key="2">
    <source>
        <dbReference type="ARBA" id="ARBA00023015"/>
    </source>
</evidence>
<comment type="caution">
    <text evidence="6">The sequence shown here is derived from an EMBL/GenBank/DDBJ whole genome shotgun (WGS) entry which is preliminary data.</text>
</comment>
<evidence type="ECO:0000313" key="7">
    <source>
        <dbReference type="Proteomes" id="UP000285349"/>
    </source>
</evidence>
<dbReference type="PANTHER" id="PTHR30537:SF71">
    <property type="entry name" value="TRANSCRIPTIONAL REGULATORY PROTEIN"/>
    <property type="match status" value="1"/>
</dbReference>
<dbReference type="Pfam" id="PF00126">
    <property type="entry name" value="HTH_1"/>
    <property type="match status" value="1"/>
</dbReference>
<keyword evidence="4" id="KW-0804">Transcription</keyword>
<organism evidence="6 7">
    <name type="scientific">Pseudomonas frederiksbergensis</name>
    <dbReference type="NCBI Taxonomy" id="104087"/>
    <lineage>
        <taxon>Bacteria</taxon>
        <taxon>Pseudomonadati</taxon>
        <taxon>Pseudomonadota</taxon>
        <taxon>Gammaproteobacteria</taxon>
        <taxon>Pseudomonadales</taxon>
        <taxon>Pseudomonadaceae</taxon>
        <taxon>Pseudomonas</taxon>
    </lineage>
</organism>
<protein>
    <recommendedName>
        <fullName evidence="5">HTH lysR-type domain-containing protein</fullName>
    </recommendedName>
</protein>
<dbReference type="Pfam" id="PF03466">
    <property type="entry name" value="LysR_substrate"/>
    <property type="match status" value="1"/>
</dbReference>
<dbReference type="CDD" id="cd08422">
    <property type="entry name" value="PBP2_CrgA_like"/>
    <property type="match status" value="1"/>
</dbReference>
<dbReference type="RefSeq" id="WP_123512979.1">
    <property type="nucleotide sequence ID" value="NZ_MOBQ01000024.1"/>
</dbReference>
<dbReference type="PANTHER" id="PTHR30537">
    <property type="entry name" value="HTH-TYPE TRANSCRIPTIONAL REGULATOR"/>
    <property type="match status" value="1"/>
</dbReference>
<dbReference type="Gene3D" id="1.10.10.10">
    <property type="entry name" value="Winged helix-like DNA-binding domain superfamily/Winged helix DNA-binding domain"/>
    <property type="match status" value="1"/>
</dbReference>
<dbReference type="GO" id="GO:0003700">
    <property type="term" value="F:DNA-binding transcription factor activity"/>
    <property type="evidence" value="ECO:0007669"/>
    <property type="project" value="InterPro"/>
</dbReference>
<dbReference type="SUPFAM" id="SSF53850">
    <property type="entry name" value="Periplasmic binding protein-like II"/>
    <property type="match status" value="1"/>
</dbReference>
<evidence type="ECO:0000256" key="3">
    <source>
        <dbReference type="ARBA" id="ARBA00023125"/>
    </source>
</evidence>
<comment type="similarity">
    <text evidence="1">Belongs to the LysR transcriptional regulatory family.</text>
</comment>
<dbReference type="Gene3D" id="3.40.190.290">
    <property type="match status" value="1"/>
</dbReference>
<proteinExistence type="inferred from homology"/>
<evidence type="ECO:0000256" key="4">
    <source>
        <dbReference type="ARBA" id="ARBA00023163"/>
    </source>
</evidence>
<dbReference type="AlphaFoldDB" id="A0A423K079"/>
<evidence type="ECO:0000313" key="6">
    <source>
        <dbReference type="EMBL" id="RON43668.1"/>
    </source>
</evidence>
<dbReference type="InterPro" id="IPR036388">
    <property type="entry name" value="WH-like_DNA-bd_sf"/>
</dbReference>